<accession>A0ABM1ZUY6</accession>
<evidence type="ECO:0000256" key="1">
    <source>
        <dbReference type="SAM" id="MobiDB-lite"/>
    </source>
</evidence>
<feature type="compositionally biased region" description="Basic and acidic residues" evidence="1">
    <location>
        <begin position="145"/>
        <end position="159"/>
    </location>
</feature>
<protein>
    <submittedName>
        <fullName evidence="2">Uncharacterized protein</fullName>
    </submittedName>
</protein>
<feature type="region of interest" description="Disordered" evidence="1">
    <location>
        <begin position="145"/>
        <end position="168"/>
    </location>
</feature>
<name>A0ABM1ZUY6_AEDAL</name>
<sequence length="269" mass="30322">MNQKAKTIQNVKSAKTIRNVLVQPFKAVWPSVDTEEATNLIKMINELPSAHVVHGTNPVSHLLSQGQACALLITADFHPQILGKQILQMARRNSPQILILAPEGLRWKDKPEKLIGIRETARNQSETTELLKFMVGVIKAKEYDKERVDSTRSKKDHPTEPNPGNAACPRFLQRYLNRPVENKRAFVSPVSQFATKQLACSTKDNDWGEYISFKRARPDPEATKSPKPKKKSKPMAKKAEPKVSESYIPLTVNRVQGNPDRKADKKKKS</sequence>
<organism evidence="2 3">
    <name type="scientific">Aedes albopictus</name>
    <name type="common">Asian tiger mosquito</name>
    <name type="synonym">Stegomyia albopicta</name>
    <dbReference type="NCBI Taxonomy" id="7160"/>
    <lineage>
        <taxon>Eukaryota</taxon>
        <taxon>Metazoa</taxon>
        <taxon>Ecdysozoa</taxon>
        <taxon>Arthropoda</taxon>
        <taxon>Hexapoda</taxon>
        <taxon>Insecta</taxon>
        <taxon>Pterygota</taxon>
        <taxon>Neoptera</taxon>
        <taxon>Endopterygota</taxon>
        <taxon>Diptera</taxon>
        <taxon>Nematocera</taxon>
        <taxon>Culicoidea</taxon>
        <taxon>Culicidae</taxon>
        <taxon>Culicinae</taxon>
        <taxon>Aedini</taxon>
        <taxon>Aedes</taxon>
        <taxon>Stegomyia</taxon>
    </lineage>
</organism>
<reference evidence="3" key="1">
    <citation type="journal article" date="2015" name="Proc. Natl. Acad. Sci. U.S.A.">
        <title>Genome sequence of the Asian Tiger mosquito, Aedes albopictus, reveals insights into its biology, genetics, and evolution.</title>
        <authorList>
            <person name="Chen X.G."/>
            <person name="Jiang X."/>
            <person name="Gu J."/>
            <person name="Xu M."/>
            <person name="Wu Y."/>
            <person name="Deng Y."/>
            <person name="Zhang C."/>
            <person name="Bonizzoni M."/>
            <person name="Dermauw W."/>
            <person name="Vontas J."/>
            <person name="Armbruster P."/>
            <person name="Huang X."/>
            <person name="Yang Y."/>
            <person name="Zhang H."/>
            <person name="He W."/>
            <person name="Peng H."/>
            <person name="Liu Y."/>
            <person name="Wu K."/>
            <person name="Chen J."/>
            <person name="Lirakis M."/>
            <person name="Topalis P."/>
            <person name="Van Leeuwen T."/>
            <person name="Hall A.B."/>
            <person name="Jiang X."/>
            <person name="Thorpe C."/>
            <person name="Mueller R.L."/>
            <person name="Sun C."/>
            <person name="Waterhouse R.M."/>
            <person name="Yan G."/>
            <person name="Tu Z.J."/>
            <person name="Fang X."/>
            <person name="James A.A."/>
        </authorList>
    </citation>
    <scope>NUCLEOTIDE SEQUENCE [LARGE SCALE GENOMIC DNA]</scope>
    <source>
        <strain evidence="3">Foshan</strain>
    </source>
</reference>
<proteinExistence type="predicted"/>
<dbReference type="RefSeq" id="XP_019526872.3">
    <property type="nucleotide sequence ID" value="XM_019671327.3"/>
</dbReference>
<evidence type="ECO:0000313" key="3">
    <source>
        <dbReference type="Proteomes" id="UP000069940"/>
    </source>
</evidence>
<feature type="compositionally biased region" description="Basic residues" evidence="1">
    <location>
        <begin position="226"/>
        <end position="236"/>
    </location>
</feature>
<evidence type="ECO:0000313" key="2">
    <source>
        <dbReference type="EnsemblMetazoa" id="AALFPA23_021884.P32412"/>
    </source>
</evidence>
<feature type="region of interest" description="Disordered" evidence="1">
    <location>
        <begin position="213"/>
        <end position="269"/>
    </location>
</feature>
<keyword evidence="3" id="KW-1185">Reference proteome</keyword>
<dbReference type="Proteomes" id="UP000069940">
    <property type="component" value="Unassembled WGS sequence"/>
</dbReference>
<dbReference type="GeneID" id="109398879"/>
<dbReference type="EnsemblMetazoa" id="AALFPA23_021884.R32412">
    <property type="protein sequence ID" value="AALFPA23_021884.P32412"/>
    <property type="gene ID" value="AALFPA23_021884"/>
</dbReference>
<reference evidence="2" key="2">
    <citation type="submission" date="2025-05" db="UniProtKB">
        <authorList>
            <consortium name="EnsemblMetazoa"/>
        </authorList>
    </citation>
    <scope>IDENTIFICATION</scope>
    <source>
        <strain evidence="2">Foshan</strain>
    </source>
</reference>